<dbReference type="Proteomes" id="UP000660745">
    <property type="component" value="Unassembled WGS sequence"/>
</dbReference>
<evidence type="ECO:0000259" key="2">
    <source>
        <dbReference type="PROSITE" id="PS51186"/>
    </source>
</evidence>
<protein>
    <recommendedName>
        <fullName evidence="2">N-acetyltransferase domain-containing protein</fullName>
    </recommendedName>
</protein>
<dbReference type="InterPro" id="IPR050769">
    <property type="entry name" value="NAT_camello-type"/>
</dbReference>
<reference evidence="3" key="2">
    <citation type="submission" date="2020-09" db="EMBL/GenBank/DDBJ databases">
        <authorList>
            <person name="Sun Q."/>
            <person name="Zhou Y."/>
        </authorList>
    </citation>
    <scope>NUCLEOTIDE SEQUENCE</scope>
    <source>
        <strain evidence="3">CGMCC 4.7430</strain>
    </source>
</reference>
<feature type="domain" description="N-acetyltransferase" evidence="2">
    <location>
        <begin position="1"/>
        <end position="145"/>
    </location>
</feature>
<dbReference type="RefSeq" id="WP_189136455.1">
    <property type="nucleotide sequence ID" value="NZ_BMNK01000001.1"/>
</dbReference>
<proteinExistence type="predicted"/>
<reference evidence="3" key="1">
    <citation type="journal article" date="2014" name="Int. J. Syst. Evol. Microbiol.">
        <title>Complete genome sequence of Corynebacterium casei LMG S-19264T (=DSM 44701T), isolated from a smear-ripened cheese.</title>
        <authorList>
            <consortium name="US DOE Joint Genome Institute (JGI-PGF)"/>
            <person name="Walter F."/>
            <person name="Albersmeier A."/>
            <person name="Kalinowski J."/>
            <person name="Ruckert C."/>
        </authorList>
    </citation>
    <scope>NUCLEOTIDE SEQUENCE</scope>
    <source>
        <strain evidence="3">CGMCC 4.7430</strain>
    </source>
</reference>
<dbReference type="PANTHER" id="PTHR13947">
    <property type="entry name" value="GNAT FAMILY N-ACETYLTRANSFERASE"/>
    <property type="match status" value="1"/>
</dbReference>
<evidence type="ECO:0000313" key="4">
    <source>
        <dbReference type="Proteomes" id="UP000660745"/>
    </source>
</evidence>
<organism evidence="3 4">
    <name type="scientific">Nonomuraea glycinis</name>
    <dbReference type="NCBI Taxonomy" id="2047744"/>
    <lineage>
        <taxon>Bacteria</taxon>
        <taxon>Bacillati</taxon>
        <taxon>Actinomycetota</taxon>
        <taxon>Actinomycetes</taxon>
        <taxon>Streptosporangiales</taxon>
        <taxon>Streptosporangiaceae</taxon>
        <taxon>Nonomuraea</taxon>
    </lineage>
</organism>
<dbReference type="PROSITE" id="PS51186">
    <property type="entry name" value="GNAT"/>
    <property type="match status" value="1"/>
</dbReference>
<dbReference type="EMBL" id="BMNK01000001">
    <property type="protein sequence ID" value="GGP00445.1"/>
    <property type="molecule type" value="Genomic_DNA"/>
</dbReference>
<dbReference type="InterPro" id="IPR016181">
    <property type="entry name" value="Acyl_CoA_acyltransferase"/>
</dbReference>
<dbReference type="SUPFAM" id="SSF55729">
    <property type="entry name" value="Acyl-CoA N-acyltransferases (Nat)"/>
    <property type="match status" value="1"/>
</dbReference>
<keyword evidence="4" id="KW-1185">Reference proteome</keyword>
<sequence length="145" mass="15603">MRITEISPGQAGLLEMQHAAYAVEAEIIGDDRIPPLHETLDDLLALPLAWLGAFDDEGPLVGAVAWAQTSDEVDLDRLIVHPGAHRRGIGRTLVKEVVARAGARRIVVSTGRDNVPARALYEGLGFTPQGEAEPVPGLWIVHYAS</sequence>
<gene>
    <name evidence="3" type="ORF">GCM10012278_01060</name>
</gene>
<dbReference type="PANTHER" id="PTHR13947:SF37">
    <property type="entry name" value="LD18367P"/>
    <property type="match status" value="1"/>
</dbReference>
<comment type="caution">
    <text evidence="3">The sequence shown here is derived from an EMBL/GenBank/DDBJ whole genome shotgun (WGS) entry which is preliminary data.</text>
</comment>
<dbReference type="Pfam" id="PF00583">
    <property type="entry name" value="Acetyltransf_1"/>
    <property type="match status" value="1"/>
</dbReference>
<keyword evidence="1" id="KW-0808">Transferase</keyword>
<dbReference type="InterPro" id="IPR000182">
    <property type="entry name" value="GNAT_dom"/>
</dbReference>
<dbReference type="Gene3D" id="3.40.630.30">
    <property type="match status" value="1"/>
</dbReference>
<accession>A0A917ZXL8</accession>
<name>A0A917ZXL8_9ACTN</name>
<evidence type="ECO:0000313" key="3">
    <source>
        <dbReference type="EMBL" id="GGP00445.1"/>
    </source>
</evidence>
<dbReference type="CDD" id="cd04301">
    <property type="entry name" value="NAT_SF"/>
    <property type="match status" value="1"/>
</dbReference>
<dbReference type="GO" id="GO:0008080">
    <property type="term" value="F:N-acetyltransferase activity"/>
    <property type="evidence" value="ECO:0007669"/>
    <property type="project" value="InterPro"/>
</dbReference>
<evidence type="ECO:0000256" key="1">
    <source>
        <dbReference type="ARBA" id="ARBA00022679"/>
    </source>
</evidence>
<dbReference type="AlphaFoldDB" id="A0A917ZXL8"/>